<gene>
    <name evidence="6" type="ORF">CON36_32710</name>
</gene>
<protein>
    <submittedName>
        <fullName evidence="6">Deoxyguanosine kinase</fullName>
    </submittedName>
</protein>
<dbReference type="RefSeq" id="WP_098006833.1">
    <property type="nucleotide sequence ID" value="NZ_NVMX01000146.1"/>
</dbReference>
<keyword evidence="4" id="KW-0547">Nucleotide-binding</keyword>
<keyword evidence="6" id="KW-0808">Transferase</keyword>
<dbReference type="AlphaFoldDB" id="A0A9X6STF9"/>
<keyword evidence="6" id="KW-0418">Kinase</keyword>
<dbReference type="SUPFAM" id="SSF52540">
    <property type="entry name" value="P-loop containing nucleoside triphosphate hydrolases"/>
    <property type="match status" value="1"/>
</dbReference>
<feature type="binding site" evidence="3">
    <location>
        <position position="33"/>
    </location>
    <ligand>
        <name>substrate</name>
    </ligand>
</feature>
<dbReference type="Gene3D" id="3.40.50.300">
    <property type="entry name" value="P-loop containing nucleotide triphosphate hydrolases"/>
    <property type="match status" value="1"/>
</dbReference>
<dbReference type="GO" id="GO:0005737">
    <property type="term" value="C:cytoplasm"/>
    <property type="evidence" value="ECO:0007669"/>
    <property type="project" value="TreeGrafter"/>
</dbReference>
<dbReference type="PANTHER" id="PTHR10513:SF35">
    <property type="entry name" value="DEOXYADENOSINE KINASE"/>
    <property type="match status" value="1"/>
</dbReference>
<dbReference type="GO" id="GO:0005524">
    <property type="term" value="F:ATP binding"/>
    <property type="evidence" value="ECO:0007669"/>
    <property type="project" value="UniProtKB-KW"/>
</dbReference>
<evidence type="ECO:0000313" key="7">
    <source>
        <dbReference type="Proteomes" id="UP000219922"/>
    </source>
</evidence>
<dbReference type="Proteomes" id="UP000219922">
    <property type="component" value="Unassembled WGS sequence"/>
</dbReference>
<dbReference type="InterPro" id="IPR050566">
    <property type="entry name" value="Deoxyribonucleoside_kinase"/>
</dbReference>
<organism evidence="6 7">
    <name type="scientific">Bacillus cereus</name>
    <dbReference type="NCBI Taxonomy" id="1396"/>
    <lineage>
        <taxon>Bacteria</taxon>
        <taxon>Bacillati</taxon>
        <taxon>Bacillota</taxon>
        <taxon>Bacilli</taxon>
        <taxon>Bacillales</taxon>
        <taxon>Bacillaceae</taxon>
        <taxon>Bacillus</taxon>
        <taxon>Bacillus cereus group</taxon>
    </lineage>
</organism>
<dbReference type="CDD" id="cd01673">
    <property type="entry name" value="dNK"/>
    <property type="match status" value="1"/>
</dbReference>
<proteinExistence type="inferred from homology"/>
<evidence type="ECO:0000256" key="4">
    <source>
        <dbReference type="PIRSR" id="PIRSR000705-3"/>
    </source>
</evidence>
<comment type="caution">
    <text evidence="6">The sequence shown here is derived from an EMBL/GenBank/DDBJ whole genome shotgun (WGS) entry which is preliminary data.</text>
</comment>
<dbReference type="PANTHER" id="PTHR10513">
    <property type="entry name" value="DEOXYNUCLEOSIDE KINASE"/>
    <property type="match status" value="1"/>
</dbReference>
<evidence type="ECO:0000256" key="2">
    <source>
        <dbReference type="PIRSR" id="PIRSR000705-1"/>
    </source>
</evidence>
<feature type="binding site" evidence="3">
    <location>
        <position position="133"/>
    </location>
    <ligand>
        <name>substrate</name>
    </ligand>
</feature>
<feature type="domain" description="Deoxynucleoside kinase" evidence="5">
    <location>
        <begin position="1"/>
        <end position="186"/>
    </location>
</feature>
<sequence>GAGKSTLMNILKDLGFEAFPEPVVDNPLLDKFYHNKEKYSFPLQIEFLNKRFAHLKASKAFERVTLDRSIYNDIVFAQMLRDSGDLPKEFYNIYEELLENMLEHCEPPTLMIYLQISVDEAIRRIQKRGRDFEQIVERTYWEDLNSRYGAFFKEYNRSPLLVVDVSGLDFENNLEDRKFVIEKINEKFKELGYDLTLDNQ</sequence>
<dbReference type="PIRSF" id="PIRSF000705">
    <property type="entry name" value="DNK"/>
    <property type="match status" value="1"/>
</dbReference>
<evidence type="ECO:0000256" key="1">
    <source>
        <dbReference type="ARBA" id="ARBA00007420"/>
    </source>
</evidence>
<name>A0A9X6STF9_BACCE</name>
<feature type="non-terminal residue" evidence="6">
    <location>
        <position position="1"/>
    </location>
</feature>
<dbReference type="GO" id="GO:0019136">
    <property type="term" value="F:deoxynucleoside kinase activity"/>
    <property type="evidence" value="ECO:0007669"/>
    <property type="project" value="InterPro"/>
</dbReference>
<feature type="binding site" evidence="3">
    <location>
        <position position="73"/>
    </location>
    <ligand>
        <name>substrate</name>
    </ligand>
</feature>
<feature type="binding site" evidence="4">
    <location>
        <begin position="168"/>
        <end position="170"/>
    </location>
    <ligand>
        <name>ATP</name>
        <dbReference type="ChEBI" id="CHEBI:30616"/>
    </ligand>
</feature>
<feature type="binding site" evidence="3">
    <location>
        <position position="68"/>
    </location>
    <ligand>
        <name>substrate</name>
    </ligand>
</feature>
<dbReference type="Pfam" id="PF01712">
    <property type="entry name" value="dNK"/>
    <property type="match status" value="1"/>
</dbReference>
<comment type="similarity">
    <text evidence="1">Belongs to the DCK/DGK family.</text>
</comment>
<feature type="binding site" evidence="3">
    <location>
        <position position="21"/>
    </location>
    <ligand>
        <name>substrate</name>
    </ligand>
</feature>
<reference evidence="6 7" key="1">
    <citation type="submission" date="2017-09" db="EMBL/GenBank/DDBJ databases">
        <title>Large-scale bioinformatics analysis of Bacillus genomes uncovers conserved roles of natural products in bacterial physiology.</title>
        <authorList>
            <consortium name="Agbiome Team Llc"/>
            <person name="Bleich R.M."/>
            <person name="Grubbs K.J."/>
            <person name="Santa Maria K.C."/>
            <person name="Allen S.E."/>
            <person name="Farag S."/>
            <person name="Shank E.A."/>
            <person name="Bowers A."/>
        </authorList>
    </citation>
    <scope>NUCLEOTIDE SEQUENCE [LARGE SCALE GENOMIC DNA]</scope>
    <source>
        <strain evidence="6 7">AFS092789</strain>
    </source>
</reference>
<dbReference type="InterPro" id="IPR002624">
    <property type="entry name" value="DCK/DGK"/>
</dbReference>
<evidence type="ECO:0000256" key="3">
    <source>
        <dbReference type="PIRSR" id="PIRSR000705-2"/>
    </source>
</evidence>
<dbReference type="EMBL" id="NVMX01000146">
    <property type="protein sequence ID" value="PDZ94651.1"/>
    <property type="molecule type" value="Genomic_DNA"/>
</dbReference>
<evidence type="ECO:0000313" key="6">
    <source>
        <dbReference type="EMBL" id="PDZ94651.1"/>
    </source>
</evidence>
<feature type="binding site" evidence="4">
    <location>
        <begin position="124"/>
        <end position="128"/>
    </location>
    <ligand>
        <name>ATP</name>
        <dbReference type="ChEBI" id="CHEBI:30616"/>
    </ligand>
</feature>
<dbReference type="InterPro" id="IPR027417">
    <property type="entry name" value="P-loop_NTPase"/>
</dbReference>
<dbReference type="InterPro" id="IPR031314">
    <property type="entry name" value="DNK_dom"/>
</dbReference>
<accession>A0A9X6STF9</accession>
<evidence type="ECO:0000259" key="5">
    <source>
        <dbReference type="Pfam" id="PF01712"/>
    </source>
</evidence>
<keyword evidence="4" id="KW-0067">ATP-binding</keyword>
<feature type="binding site" evidence="3">
    <location>
        <position position="44"/>
    </location>
    <ligand>
        <name>substrate</name>
    </ligand>
</feature>
<feature type="active site" description="Proton acceptor" evidence="2">
    <location>
        <position position="67"/>
    </location>
</feature>